<evidence type="ECO:0000313" key="2">
    <source>
        <dbReference type="EMBL" id="EFX65427.1"/>
    </source>
</evidence>
<reference evidence="2 3" key="1">
    <citation type="journal article" date="2011" name="Science">
        <title>The ecoresponsive genome of Daphnia pulex.</title>
        <authorList>
            <person name="Colbourne J.K."/>
            <person name="Pfrender M.E."/>
            <person name="Gilbert D."/>
            <person name="Thomas W.K."/>
            <person name="Tucker A."/>
            <person name="Oakley T.H."/>
            <person name="Tokishita S."/>
            <person name="Aerts A."/>
            <person name="Arnold G.J."/>
            <person name="Basu M.K."/>
            <person name="Bauer D.J."/>
            <person name="Caceres C.E."/>
            <person name="Carmel L."/>
            <person name="Casola C."/>
            <person name="Choi J.H."/>
            <person name="Detter J.C."/>
            <person name="Dong Q."/>
            <person name="Dusheyko S."/>
            <person name="Eads B.D."/>
            <person name="Frohlich T."/>
            <person name="Geiler-Samerotte K.A."/>
            <person name="Gerlach D."/>
            <person name="Hatcher P."/>
            <person name="Jogdeo S."/>
            <person name="Krijgsveld J."/>
            <person name="Kriventseva E.V."/>
            <person name="Kultz D."/>
            <person name="Laforsch C."/>
            <person name="Lindquist E."/>
            <person name="Lopez J."/>
            <person name="Manak J.R."/>
            <person name="Muller J."/>
            <person name="Pangilinan J."/>
            <person name="Patwardhan R.P."/>
            <person name="Pitluck S."/>
            <person name="Pritham E.J."/>
            <person name="Rechtsteiner A."/>
            <person name="Rho M."/>
            <person name="Rogozin I.B."/>
            <person name="Sakarya O."/>
            <person name="Salamov A."/>
            <person name="Schaack S."/>
            <person name="Shapiro H."/>
            <person name="Shiga Y."/>
            <person name="Skalitzky C."/>
            <person name="Smith Z."/>
            <person name="Souvorov A."/>
            <person name="Sung W."/>
            <person name="Tang Z."/>
            <person name="Tsuchiya D."/>
            <person name="Tu H."/>
            <person name="Vos H."/>
            <person name="Wang M."/>
            <person name="Wolf Y.I."/>
            <person name="Yamagata H."/>
            <person name="Yamada T."/>
            <person name="Ye Y."/>
            <person name="Shaw J.R."/>
            <person name="Andrews J."/>
            <person name="Crease T.J."/>
            <person name="Tang H."/>
            <person name="Lucas S.M."/>
            <person name="Robertson H.M."/>
            <person name="Bork P."/>
            <person name="Koonin E.V."/>
            <person name="Zdobnov E.M."/>
            <person name="Grigoriev I.V."/>
            <person name="Lynch M."/>
            <person name="Boore J.L."/>
        </authorList>
    </citation>
    <scope>NUCLEOTIDE SEQUENCE [LARGE SCALE GENOMIC DNA]</scope>
</reference>
<dbReference type="Proteomes" id="UP000000305">
    <property type="component" value="Unassembled WGS sequence"/>
</dbReference>
<dbReference type="EMBL" id="GL732745">
    <property type="protein sequence ID" value="EFX65427.1"/>
    <property type="molecule type" value="Genomic_DNA"/>
</dbReference>
<dbReference type="AlphaFoldDB" id="E9HS56"/>
<keyword evidence="1" id="KW-0040">ANK repeat</keyword>
<dbReference type="KEGG" id="dpx:DAPPUDRAFT_264716"/>
<organism evidence="2 3">
    <name type="scientific">Daphnia pulex</name>
    <name type="common">Water flea</name>
    <dbReference type="NCBI Taxonomy" id="6669"/>
    <lineage>
        <taxon>Eukaryota</taxon>
        <taxon>Metazoa</taxon>
        <taxon>Ecdysozoa</taxon>
        <taxon>Arthropoda</taxon>
        <taxon>Crustacea</taxon>
        <taxon>Branchiopoda</taxon>
        <taxon>Diplostraca</taxon>
        <taxon>Cladocera</taxon>
        <taxon>Anomopoda</taxon>
        <taxon>Daphniidae</taxon>
        <taxon>Daphnia</taxon>
    </lineage>
</organism>
<dbReference type="SUPFAM" id="SSF48403">
    <property type="entry name" value="Ankyrin repeat"/>
    <property type="match status" value="1"/>
</dbReference>
<dbReference type="InterPro" id="IPR002110">
    <property type="entry name" value="Ankyrin_rpt"/>
</dbReference>
<protein>
    <submittedName>
        <fullName evidence="2">Uncharacterized protein</fullName>
    </submittedName>
</protein>
<dbReference type="Gene3D" id="1.25.40.20">
    <property type="entry name" value="Ankyrin repeat-containing domain"/>
    <property type="match status" value="1"/>
</dbReference>
<evidence type="ECO:0000313" key="3">
    <source>
        <dbReference type="Proteomes" id="UP000000305"/>
    </source>
</evidence>
<dbReference type="InParanoid" id="E9HS56"/>
<evidence type="ECO:0000256" key="1">
    <source>
        <dbReference type="PROSITE-ProRule" id="PRU00023"/>
    </source>
</evidence>
<proteinExistence type="predicted"/>
<feature type="repeat" description="ANK" evidence="1">
    <location>
        <begin position="34"/>
        <end position="66"/>
    </location>
</feature>
<dbReference type="HOGENOM" id="CLU_2415513_0_0_1"/>
<gene>
    <name evidence="2" type="ORF">DAPPUDRAFT_264716</name>
</gene>
<dbReference type="OrthoDB" id="6335178at2759"/>
<accession>E9HS56</accession>
<dbReference type="InterPro" id="IPR036770">
    <property type="entry name" value="Ankyrin_rpt-contain_sf"/>
</dbReference>
<dbReference type="PROSITE" id="PS50088">
    <property type="entry name" value="ANK_REPEAT"/>
    <property type="match status" value="1"/>
</dbReference>
<name>E9HS56_DAPPU</name>
<sequence length="92" mass="10388">MFIALQCCRPEALNPSIFYFFDECGTDVNSPANDLSRPLHLASREGHTNAVQHLLERGAGDSLKDSHGRTGSVLFRDLFLFTALRQWFNKFA</sequence>
<keyword evidence="3" id="KW-1185">Reference proteome</keyword>
<dbReference type="PROSITE" id="PS50297">
    <property type="entry name" value="ANK_REP_REGION"/>
    <property type="match status" value="1"/>
</dbReference>
<dbReference type="Pfam" id="PF13857">
    <property type="entry name" value="Ank_5"/>
    <property type="match status" value="1"/>
</dbReference>